<dbReference type="SUPFAM" id="SSF142433">
    <property type="entry name" value="CinA-like"/>
    <property type="match status" value="1"/>
</dbReference>
<evidence type="ECO:0000313" key="3">
    <source>
        <dbReference type="Proteomes" id="UP000281332"/>
    </source>
</evidence>
<dbReference type="EMBL" id="RMVG01000010">
    <property type="protein sequence ID" value="RPD99312.1"/>
    <property type="molecule type" value="Genomic_DNA"/>
</dbReference>
<comment type="caution">
    <text evidence="2">The sequence shown here is derived from an EMBL/GenBank/DDBJ whole genome shotgun (WGS) entry which is preliminary data.</text>
</comment>
<name>A0A3N4NSG0_9GAMM</name>
<keyword evidence="3" id="KW-1185">Reference proteome</keyword>
<dbReference type="OrthoDB" id="9801454at2"/>
<dbReference type="InterPro" id="IPR036653">
    <property type="entry name" value="CinA-like_C"/>
</dbReference>
<dbReference type="InterPro" id="IPR008136">
    <property type="entry name" value="CinA_C"/>
</dbReference>
<sequence>MNDALNQAAEQLGERLLSCDWRLATAESCTAGLISMTLAAVENSGNFYTSGFVTYSDNAKTQLLGVRSETLEQHTAVSEQTAREMAVGARERSGEPVSLAITGYAGPDGGEDGTPAGTIWFGWTLPDGSVIAEMRRFEGEPKSVMEQGAQFALERLGVLLRDAALHQNT</sequence>
<accession>A0A3N4NSG0</accession>
<evidence type="ECO:0000259" key="1">
    <source>
        <dbReference type="Pfam" id="PF02464"/>
    </source>
</evidence>
<protein>
    <submittedName>
        <fullName evidence="2">CinA family protein</fullName>
    </submittedName>
</protein>
<feature type="domain" description="CinA C-terminal" evidence="1">
    <location>
        <begin position="7"/>
        <end position="157"/>
    </location>
</feature>
<dbReference type="AlphaFoldDB" id="A0A3N4NSG0"/>
<dbReference type="Proteomes" id="UP000281332">
    <property type="component" value="Unassembled WGS sequence"/>
</dbReference>
<organism evidence="2 3">
    <name type="scientific">Candidatus Pantoea deserta</name>
    <dbReference type="NCBI Taxonomy" id="1869313"/>
    <lineage>
        <taxon>Bacteria</taxon>
        <taxon>Pseudomonadati</taxon>
        <taxon>Pseudomonadota</taxon>
        <taxon>Gammaproteobacteria</taxon>
        <taxon>Enterobacterales</taxon>
        <taxon>Erwiniaceae</taxon>
        <taxon>Pantoea</taxon>
    </lineage>
</organism>
<evidence type="ECO:0000313" key="2">
    <source>
        <dbReference type="EMBL" id="RPD99312.1"/>
    </source>
</evidence>
<dbReference type="Gene3D" id="3.90.950.20">
    <property type="entry name" value="CinA-like"/>
    <property type="match status" value="1"/>
</dbReference>
<proteinExistence type="predicted"/>
<dbReference type="Pfam" id="PF02464">
    <property type="entry name" value="CinA"/>
    <property type="match status" value="1"/>
</dbReference>
<gene>
    <name evidence="2" type="ORF">BBB56_14285</name>
</gene>
<dbReference type="NCBIfam" id="TIGR00199">
    <property type="entry name" value="PncC_domain"/>
    <property type="match status" value="1"/>
</dbReference>
<reference evidence="2 3" key="1">
    <citation type="submission" date="2018-11" db="EMBL/GenBank/DDBJ databases">
        <title>Whole genome sequencing of Pantoea sp. RIT388.</title>
        <authorList>
            <person name="Gan H.M."/>
            <person name="Hudson A.O."/>
        </authorList>
    </citation>
    <scope>NUCLEOTIDE SEQUENCE [LARGE SCALE GENOMIC DNA]</scope>
    <source>
        <strain evidence="2 3">RIT388</strain>
    </source>
</reference>
<dbReference type="RefSeq" id="WP_123801588.1">
    <property type="nucleotide sequence ID" value="NZ_RMVG01000010.1"/>
</dbReference>